<feature type="transmembrane region" description="Helical" evidence="1">
    <location>
        <begin position="123"/>
        <end position="142"/>
    </location>
</feature>
<evidence type="ECO:0000313" key="2">
    <source>
        <dbReference type="Proteomes" id="UP000694941"/>
    </source>
</evidence>
<reference evidence="3" key="1">
    <citation type="submission" date="2025-08" db="UniProtKB">
        <authorList>
            <consortium name="RefSeq"/>
        </authorList>
    </citation>
    <scope>IDENTIFICATION</scope>
    <source>
        <tissue evidence="3">Muscle</tissue>
    </source>
</reference>
<dbReference type="PANTHER" id="PTHR15066">
    <property type="entry name" value="TRANSMEMBRANE PROTEIN 187"/>
    <property type="match status" value="1"/>
</dbReference>
<keyword evidence="1" id="KW-1133">Transmembrane helix</keyword>
<sequence>MGIIVKAGLHVCVIILFMELTILTGLFDKVHTECGYQFYAETSYKVPSLLPSWLKMPANSLINSGYIAVGMYGLWLSRKFYHKPDFCYCLAIFSWMAICYGPIQFCRIVTQNHRAAVLDQWVTLPFFAWVIVWCISVCNVFSKSWSMCISCLSVMSYFLTLLTIFGFEIALGLHIAVAIGATIYAQHKYGDSTSFLALIGALANCCGFVFLKLYDHELARWQIFQTLTGHFWSKVCDCLQIYFVCKFYCRLNPDMILSQKIRKSM</sequence>
<evidence type="ECO:0000256" key="1">
    <source>
        <dbReference type="SAM" id="Phobius"/>
    </source>
</evidence>
<dbReference type="GeneID" id="106463463"/>
<keyword evidence="1" id="KW-0472">Membrane</keyword>
<name>A0ABM1SSR1_LIMPO</name>
<feature type="transmembrane region" description="Helical" evidence="1">
    <location>
        <begin position="86"/>
        <end position="103"/>
    </location>
</feature>
<feature type="transmembrane region" description="Helical" evidence="1">
    <location>
        <begin position="7"/>
        <end position="27"/>
    </location>
</feature>
<protein>
    <submittedName>
        <fullName evidence="3">Transmembrane protein 187-like</fullName>
    </submittedName>
</protein>
<evidence type="ECO:0000313" key="3">
    <source>
        <dbReference type="RefSeq" id="XP_022246667.1"/>
    </source>
</evidence>
<organism evidence="2 3">
    <name type="scientific">Limulus polyphemus</name>
    <name type="common">Atlantic horseshoe crab</name>
    <dbReference type="NCBI Taxonomy" id="6850"/>
    <lineage>
        <taxon>Eukaryota</taxon>
        <taxon>Metazoa</taxon>
        <taxon>Ecdysozoa</taxon>
        <taxon>Arthropoda</taxon>
        <taxon>Chelicerata</taxon>
        <taxon>Merostomata</taxon>
        <taxon>Xiphosura</taxon>
        <taxon>Limulidae</taxon>
        <taxon>Limulus</taxon>
    </lineage>
</organism>
<dbReference type="Proteomes" id="UP000694941">
    <property type="component" value="Unplaced"/>
</dbReference>
<dbReference type="Pfam" id="PF15100">
    <property type="entry name" value="TMEM187"/>
    <property type="match status" value="1"/>
</dbReference>
<gene>
    <name evidence="3" type="primary">LOC106463463</name>
</gene>
<feature type="transmembrane region" description="Helical" evidence="1">
    <location>
        <begin position="195"/>
        <end position="214"/>
    </location>
</feature>
<dbReference type="RefSeq" id="XP_022246667.1">
    <property type="nucleotide sequence ID" value="XM_022390959.1"/>
</dbReference>
<keyword evidence="2" id="KW-1185">Reference proteome</keyword>
<keyword evidence="1" id="KW-0812">Transmembrane</keyword>
<feature type="transmembrane region" description="Helical" evidence="1">
    <location>
        <begin position="154"/>
        <end position="183"/>
    </location>
</feature>
<dbReference type="InterPro" id="IPR028066">
    <property type="entry name" value="TMEM187"/>
</dbReference>
<dbReference type="PANTHER" id="PTHR15066:SF0">
    <property type="entry name" value="TRANSMEMBRANE PROTEIN 187"/>
    <property type="match status" value="1"/>
</dbReference>
<feature type="transmembrane region" description="Helical" evidence="1">
    <location>
        <begin position="56"/>
        <end position="74"/>
    </location>
</feature>
<accession>A0ABM1SSR1</accession>
<proteinExistence type="predicted"/>